<proteinExistence type="predicted"/>
<protein>
    <submittedName>
        <fullName evidence="1">Uncharacterized protein</fullName>
    </submittedName>
</protein>
<keyword evidence="2" id="KW-1185">Reference proteome</keyword>
<gene>
    <name evidence="1" type="ORF">GBF38_018450</name>
</gene>
<dbReference type="EMBL" id="CM024792">
    <property type="protein sequence ID" value="KAG8003358.1"/>
    <property type="molecule type" value="Genomic_DNA"/>
</dbReference>
<evidence type="ECO:0000313" key="1">
    <source>
        <dbReference type="EMBL" id="KAG8003358.1"/>
    </source>
</evidence>
<name>A0ACB7ENY5_NIBAL</name>
<comment type="caution">
    <text evidence="1">The sequence shown here is derived from an EMBL/GenBank/DDBJ whole genome shotgun (WGS) entry which is preliminary data.</text>
</comment>
<dbReference type="Proteomes" id="UP000805704">
    <property type="component" value="Chromosome 4"/>
</dbReference>
<organism evidence="1 2">
    <name type="scientific">Nibea albiflora</name>
    <name type="common">Yellow drum</name>
    <name type="synonym">Corvina albiflora</name>
    <dbReference type="NCBI Taxonomy" id="240163"/>
    <lineage>
        <taxon>Eukaryota</taxon>
        <taxon>Metazoa</taxon>
        <taxon>Chordata</taxon>
        <taxon>Craniata</taxon>
        <taxon>Vertebrata</taxon>
        <taxon>Euteleostomi</taxon>
        <taxon>Actinopterygii</taxon>
        <taxon>Neopterygii</taxon>
        <taxon>Teleostei</taxon>
        <taxon>Neoteleostei</taxon>
        <taxon>Acanthomorphata</taxon>
        <taxon>Eupercaria</taxon>
        <taxon>Sciaenidae</taxon>
        <taxon>Nibea</taxon>
    </lineage>
</organism>
<accession>A0ACB7ENY5</accession>
<evidence type="ECO:0000313" key="2">
    <source>
        <dbReference type="Proteomes" id="UP000805704"/>
    </source>
</evidence>
<sequence length="86" mass="9455">MSVYLLVLCLVLLQQEGRAGPDPPGCDSPDVVKVAEEALGQINQDKWIHPESQQSVYGECKVSVNADPEPKLQNYSCTIREGRSII</sequence>
<reference evidence="1" key="1">
    <citation type="submission" date="2020-04" db="EMBL/GenBank/DDBJ databases">
        <title>A chromosome-scale assembly and high-density genetic map of the yellow drum (Nibea albiflora) genome.</title>
        <authorList>
            <person name="Xu D."/>
            <person name="Zhang W."/>
            <person name="Chen R."/>
            <person name="Tan P."/>
            <person name="Wang L."/>
            <person name="Song H."/>
            <person name="Tian L."/>
            <person name="Zhu Q."/>
            <person name="Wang B."/>
        </authorList>
    </citation>
    <scope>NUCLEOTIDE SEQUENCE</scope>
    <source>
        <strain evidence="1">ZJHYS-2018</strain>
    </source>
</reference>